<dbReference type="Pfam" id="PF00106">
    <property type="entry name" value="adh_short"/>
    <property type="match status" value="1"/>
</dbReference>
<dbReference type="GO" id="GO:0016491">
    <property type="term" value="F:oxidoreductase activity"/>
    <property type="evidence" value="ECO:0007669"/>
    <property type="project" value="UniProtKB-KW"/>
</dbReference>
<organism evidence="4 5">
    <name type="scientific">Holospora curviuscula</name>
    <dbReference type="NCBI Taxonomy" id="1082868"/>
    <lineage>
        <taxon>Bacteria</taxon>
        <taxon>Pseudomonadati</taxon>
        <taxon>Pseudomonadota</taxon>
        <taxon>Alphaproteobacteria</taxon>
        <taxon>Holosporales</taxon>
        <taxon>Holosporaceae</taxon>
        <taxon>Holospora</taxon>
    </lineage>
</organism>
<comment type="caution">
    <text evidence="4">The sequence shown here is derived from an EMBL/GenBank/DDBJ whole genome shotgun (WGS) entry which is preliminary data.</text>
</comment>
<protein>
    <submittedName>
        <fullName evidence="4">Putative ketoacyl reductase</fullName>
    </submittedName>
</protein>
<dbReference type="Gene3D" id="3.40.50.720">
    <property type="entry name" value="NAD(P)-binding Rossmann-like Domain"/>
    <property type="match status" value="1"/>
</dbReference>
<dbReference type="PIRSF" id="PIRSF000126">
    <property type="entry name" value="11-beta-HSD1"/>
    <property type="match status" value="1"/>
</dbReference>
<dbReference type="InterPro" id="IPR020904">
    <property type="entry name" value="Sc_DH/Rdtase_CS"/>
</dbReference>
<dbReference type="EMBL" id="PHHC01000080">
    <property type="protein sequence ID" value="PPE03894.1"/>
    <property type="molecule type" value="Genomic_DNA"/>
</dbReference>
<gene>
    <name evidence="4" type="ORF">HCUR_00674</name>
</gene>
<dbReference type="Proteomes" id="UP000239425">
    <property type="component" value="Unassembled WGS sequence"/>
</dbReference>
<sequence length="281" mass="31569">MDYTVLVVVYCVKILFMSKKWALITGATSGIGLEFSKLLAETHDLILVGRNELKLSQTKKDLFSKKSFRKDLQIQTIVSDLSDTKSAEFIFKECQNRSLEIEVLINNAGVGVFGEHVTLFNEDIIHMLNINIISLTLLSKYFAYSMKQRRSGFILNVASLAAYQPVPWISSYAASKSYVLNFSEALSKELEDYNISVTCLSPGHTRTNFFKSAGIGDKETGFYRVNTRMSVEKVAKIGLNALFRKRISVIPGIKNNILGNLNRCAPRFLVAKIAKFLTRNP</sequence>
<evidence type="ECO:0000256" key="1">
    <source>
        <dbReference type="ARBA" id="ARBA00006484"/>
    </source>
</evidence>
<dbReference type="SUPFAM" id="SSF51735">
    <property type="entry name" value="NAD(P)-binding Rossmann-fold domains"/>
    <property type="match status" value="1"/>
</dbReference>
<dbReference type="CDD" id="cd05233">
    <property type="entry name" value="SDR_c"/>
    <property type="match status" value="1"/>
</dbReference>
<evidence type="ECO:0000256" key="2">
    <source>
        <dbReference type="ARBA" id="ARBA00023002"/>
    </source>
</evidence>
<evidence type="ECO:0000256" key="3">
    <source>
        <dbReference type="RuleBase" id="RU000363"/>
    </source>
</evidence>
<dbReference type="InterPro" id="IPR002347">
    <property type="entry name" value="SDR_fam"/>
</dbReference>
<reference evidence="4 5" key="1">
    <citation type="submission" date="2017-11" db="EMBL/GenBank/DDBJ databases">
        <title>Comparative genomic analysis of Holospora spp., intranuclear symbionts of paramecia.</title>
        <authorList>
            <person name="Garushyants S.K."/>
            <person name="Beliavskaya A."/>
            <person name="Malko D.B."/>
            <person name="Logacheva M.D."/>
            <person name="Rautian M.S."/>
            <person name="Gelfand M.S."/>
        </authorList>
    </citation>
    <scope>NUCLEOTIDE SEQUENCE [LARGE SCALE GENOMIC DNA]</scope>
    <source>
        <strain evidence="5">02AZ16</strain>
    </source>
</reference>
<keyword evidence="5" id="KW-1185">Reference proteome</keyword>
<accession>A0A2S5R9A1</accession>
<evidence type="ECO:0000313" key="4">
    <source>
        <dbReference type="EMBL" id="PPE03894.1"/>
    </source>
</evidence>
<dbReference type="AlphaFoldDB" id="A0A2S5R9A1"/>
<dbReference type="PRINTS" id="PR00080">
    <property type="entry name" value="SDRFAMILY"/>
</dbReference>
<evidence type="ECO:0000313" key="5">
    <source>
        <dbReference type="Proteomes" id="UP000239425"/>
    </source>
</evidence>
<dbReference type="PANTHER" id="PTHR44196:SF2">
    <property type="entry name" value="SHORT-CHAIN DEHYDROGENASE-RELATED"/>
    <property type="match status" value="1"/>
</dbReference>
<keyword evidence="2" id="KW-0560">Oxidoreductase</keyword>
<dbReference type="InterPro" id="IPR036291">
    <property type="entry name" value="NAD(P)-bd_dom_sf"/>
</dbReference>
<dbReference type="PRINTS" id="PR00081">
    <property type="entry name" value="GDHRDH"/>
</dbReference>
<proteinExistence type="inferred from homology"/>
<dbReference type="PROSITE" id="PS00061">
    <property type="entry name" value="ADH_SHORT"/>
    <property type="match status" value="1"/>
</dbReference>
<name>A0A2S5R9A1_9PROT</name>
<dbReference type="PANTHER" id="PTHR44196">
    <property type="entry name" value="DEHYDROGENASE/REDUCTASE SDR FAMILY MEMBER 7B"/>
    <property type="match status" value="1"/>
</dbReference>
<comment type="similarity">
    <text evidence="1 3">Belongs to the short-chain dehydrogenases/reductases (SDR) family.</text>
</comment>
<dbReference type="GO" id="GO:0016020">
    <property type="term" value="C:membrane"/>
    <property type="evidence" value="ECO:0007669"/>
    <property type="project" value="TreeGrafter"/>
</dbReference>